<dbReference type="InterPro" id="IPR002110">
    <property type="entry name" value="Ankyrin_rpt"/>
</dbReference>
<evidence type="ECO:0000256" key="2">
    <source>
        <dbReference type="ARBA" id="ARBA00023043"/>
    </source>
</evidence>
<dbReference type="PROSITE" id="PS50297">
    <property type="entry name" value="ANK_REP_REGION"/>
    <property type="match status" value="1"/>
</dbReference>
<sequence>MADNSNNDDAPTKGADNNQRLLAAARDDNEELLIEIFEAGDFDINCQDGLWILQARKHTPPLTTALHNAVMHGSTDVLEHILSHDECDVDPTNRIDRATPLHLAAQIQHVDLRLHIFESLLDAGADLTIKDKNGETPLDLIPPDDTKLAALIRKHQVQASVQQEDVVSDEDAGPGSGSGSDED</sequence>
<accession>A0A8H4VIW0</accession>
<protein>
    <recommendedName>
        <fullName evidence="5">Peptidase A2 domain-containing protein</fullName>
    </recommendedName>
</protein>
<evidence type="ECO:0000259" key="5">
    <source>
        <dbReference type="PROSITE" id="PS50175"/>
    </source>
</evidence>
<dbReference type="PROSITE" id="PS50175">
    <property type="entry name" value="ASP_PROT_RETROV"/>
    <property type="match status" value="1"/>
</dbReference>
<dbReference type="SMART" id="SM00248">
    <property type="entry name" value="ANK"/>
    <property type="match status" value="3"/>
</dbReference>
<dbReference type="SUPFAM" id="SSF48403">
    <property type="entry name" value="Ankyrin repeat"/>
    <property type="match status" value="1"/>
</dbReference>
<evidence type="ECO:0000256" key="1">
    <source>
        <dbReference type="ARBA" id="ARBA00022737"/>
    </source>
</evidence>
<dbReference type="EMBL" id="JAACJL010000057">
    <property type="protein sequence ID" value="KAF4611413.1"/>
    <property type="molecule type" value="Genomic_DNA"/>
</dbReference>
<feature type="domain" description="Peptidase A2" evidence="5">
    <location>
        <begin position="117"/>
        <end position="129"/>
    </location>
</feature>
<organism evidence="6 7">
    <name type="scientific">Agrocybe pediades</name>
    <dbReference type="NCBI Taxonomy" id="84607"/>
    <lineage>
        <taxon>Eukaryota</taxon>
        <taxon>Fungi</taxon>
        <taxon>Dikarya</taxon>
        <taxon>Basidiomycota</taxon>
        <taxon>Agaricomycotina</taxon>
        <taxon>Agaricomycetes</taxon>
        <taxon>Agaricomycetidae</taxon>
        <taxon>Agaricales</taxon>
        <taxon>Agaricineae</taxon>
        <taxon>Strophariaceae</taxon>
        <taxon>Agrocybe</taxon>
    </lineage>
</organism>
<dbReference type="GO" id="GO:0004190">
    <property type="term" value="F:aspartic-type endopeptidase activity"/>
    <property type="evidence" value="ECO:0007669"/>
    <property type="project" value="InterPro"/>
</dbReference>
<feature type="repeat" description="ANK" evidence="3">
    <location>
        <begin position="96"/>
        <end position="132"/>
    </location>
</feature>
<name>A0A8H4VIW0_9AGAR</name>
<proteinExistence type="predicted"/>
<keyword evidence="1" id="KW-0677">Repeat</keyword>
<dbReference type="AlphaFoldDB" id="A0A8H4VIW0"/>
<gene>
    <name evidence="6" type="ORF">D9613_004318</name>
</gene>
<evidence type="ECO:0000313" key="6">
    <source>
        <dbReference type="EMBL" id="KAF4611413.1"/>
    </source>
</evidence>
<dbReference type="PANTHER" id="PTHR24189:SF50">
    <property type="entry name" value="ANKYRIN REPEAT AND SOCS BOX PROTEIN 2"/>
    <property type="match status" value="1"/>
</dbReference>
<keyword evidence="7" id="KW-1185">Reference proteome</keyword>
<evidence type="ECO:0000256" key="3">
    <source>
        <dbReference type="PROSITE-ProRule" id="PRU00023"/>
    </source>
</evidence>
<dbReference type="InterPro" id="IPR001995">
    <property type="entry name" value="Peptidase_A2_cat"/>
</dbReference>
<dbReference type="Pfam" id="PF12796">
    <property type="entry name" value="Ank_2"/>
    <property type="match status" value="1"/>
</dbReference>
<comment type="caution">
    <text evidence="6">The sequence shown here is derived from an EMBL/GenBank/DDBJ whole genome shotgun (WGS) entry which is preliminary data.</text>
</comment>
<feature type="region of interest" description="Disordered" evidence="4">
    <location>
        <begin position="159"/>
        <end position="183"/>
    </location>
</feature>
<evidence type="ECO:0000256" key="4">
    <source>
        <dbReference type="SAM" id="MobiDB-lite"/>
    </source>
</evidence>
<feature type="compositionally biased region" description="Gly residues" evidence="4">
    <location>
        <begin position="174"/>
        <end position="183"/>
    </location>
</feature>
<dbReference type="Proteomes" id="UP000521872">
    <property type="component" value="Unassembled WGS sequence"/>
</dbReference>
<evidence type="ECO:0000313" key="7">
    <source>
        <dbReference type="Proteomes" id="UP000521872"/>
    </source>
</evidence>
<dbReference type="PROSITE" id="PS50088">
    <property type="entry name" value="ANK_REPEAT"/>
    <property type="match status" value="1"/>
</dbReference>
<dbReference type="InterPro" id="IPR036770">
    <property type="entry name" value="Ankyrin_rpt-contain_sf"/>
</dbReference>
<keyword evidence="2 3" id="KW-0040">ANK repeat</keyword>
<dbReference type="GO" id="GO:0006508">
    <property type="term" value="P:proteolysis"/>
    <property type="evidence" value="ECO:0007669"/>
    <property type="project" value="InterPro"/>
</dbReference>
<dbReference type="Gene3D" id="1.25.40.20">
    <property type="entry name" value="Ankyrin repeat-containing domain"/>
    <property type="match status" value="1"/>
</dbReference>
<dbReference type="PANTHER" id="PTHR24189">
    <property type="entry name" value="MYOTROPHIN"/>
    <property type="match status" value="1"/>
</dbReference>
<dbReference type="InterPro" id="IPR050745">
    <property type="entry name" value="Multifunctional_regulatory"/>
</dbReference>
<reference evidence="6 7" key="1">
    <citation type="submission" date="2019-12" db="EMBL/GenBank/DDBJ databases">
        <authorList>
            <person name="Floudas D."/>
            <person name="Bentzer J."/>
            <person name="Ahren D."/>
            <person name="Johansson T."/>
            <person name="Persson P."/>
            <person name="Tunlid A."/>
        </authorList>
    </citation>
    <scope>NUCLEOTIDE SEQUENCE [LARGE SCALE GENOMIC DNA]</scope>
    <source>
        <strain evidence="6 7">CBS 102.39</strain>
    </source>
</reference>